<dbReference type="Pfam" id="PF07589">
    <property type="entry name" value="PEP-CTERM"/>
    <property type="match status" value="1"/>
</dbReference>
<evidence type="ECO:0000313" key="3">
    <source>
        <dbReference type="EMBL" id="TCW37119.1"/>
    </source>
</evidence>
<reference evidence="3 4" key="1">
    <citation type="submission" date="2019-03" db="EMBL/GenBank/DDBJ databases">
        <title>Genomic Encyclopedia of Type Strains, Phase IV (KMG-IV): sequencing the most valuable type-strain genomes for metagenomic binning, comparative biology and taxonomic classification.</title>
        <authorList>
            <person name="Goeker M."/>
        </authorList>
    </citation>
    <scope>NUCLEOTIDE SEQUENCE [LARGE SCALE GENOMIC DNA]</scope>
    <source>
        <strain evidence="3 4">DSM 203</strain>
    </source>
</reference>
<evidence type="ECO:0000259" key="2">
    <source>
        <dbReference type="Pfam" id="PF07589"/>
    </source>
</evidence>
<sequence length="305" mass="31297">MMQHTPKLLSVALLAGLCMSGAAQAGKIADIAILIDESGSMGGEQAWLSGAISSLESQLISHGIGDGTDGENRYALIGFGASSSGQTGGVGIDDQARENDTWMSAGTFGSATGNLVTSGGTEDGYSAIDYFLDNYTPRADAALNVILITDEDRDNTNSALDYSSILGDLNSINAMLNVVVEADFGTQTVGNLLGFDSQGTGYQADGNGGFTMLSGASALNGYGSTIPDYVDLALATKGAAWDLNQLRAGGLMADSFSTAFVNIKATEIQQQVSNPGTVPLPGTLLLSAVGALGLVASSKRRNRRT</sequence>
<proteinExistence type="predicted"/>
<gene>
    <name evidence="3" type="ORF">EDC29_103317</name>
</gene>
<evidence type="ECO:0000313" key="4">
    <source>
        <dbReference type="Proteomes" id="UP000295247"/>
    </source>
</evidence>
<protein>
    <recommendedName>
        <fullName evidence="2">Ice-binding protein C-terminal domain-containing protein</fullName>
    </recommendedName>
</protein>
<dbReference type="InterPro" id="IPR013424">
    <property type="entry name" value="Ice-binding_C"/>
</dbReference>
<dbReference type="Gene3D" id="3.40.50.410">
    <property type="entry name" value="von Willebrand factor, type A domain"/>
    <property type="match status" value="1"/>
</dbReference>
<feature type="chain" id="PRO_5020584301" description="Ice-binding protein C-terminal domain-containing protein" evidence="1">
    <location>
        <begin position="26"/>
        <end position="305"/>
    </location>
</feature>
<name>A0A4R4AEH7_MARGR</name>
<dbReference type="RefSeq" id="WP_200189297.1">
    <property type="nucleotide sequence ID" value="NZ_NRRH01000017.1"/>
</dbReference>
<dbReference type="EMBL" id="SMDC01000003">
    <property type="protein sequence ID" value="TCW37119.1"/>
    <property type="molecule type" value="Genomic_DNA"/>
</dbReference>
<organism evidence="3 4">
    <name type="scientific">Marichromatium gracile</name>
    <name type="common">Chromatium gracile</name>
    <dbReference type="NCBI Taxonomy" id="1048"/>
    <lineage>
        <taxon>Bacteria</taxon>
        <taxon>Pseudomonadati</taxon>
        <taxon>Pseudomonadota</taxon>
        <taxon>Gammaproteobacteria</taxon>
        <taxon>Chromatiales</taxon>
        <taxon>Chromatiaceae</taxon>
        <taxon>Marichromatium</taxon>
    </lineage>
</organism>
<accession>A0A4R4AEH7</accession>
<feature type="signal peptide" evidence="1">
    <location>
        <begin position="1"/>
        <end position="25"/>
    </location>
</feature>
<dbReference type="Proteomes" id="UP000295247">
    <property type="component" value="Unassembled WGS sequence"/>
</dbReference>
<evidence type="ECO:0000256" key="1">
    <source>
        <dbReference type="SAM" id="SignalP"/>
    </source>
</evidence>
<comment type="caution">
    <text evidence="3">The sequence shown here is derived from an EMBL/GenBank/DDBJ whole genome shotgun (WGS) entry which is preliminary data.</text>
</comment>
<feature type="domain" description="Ice-binding protein C-terminal" evidence="2">
    <location>
        <begin position="277"/>
        <end position="301"/>
    </location>
</feature>
<dbReference type="InterPro" id="IPR036465">
    <property type="entry name" value="vWFA_dom_sf"/>
</dbReference>
<dbReference type="AlphaFoldDB" id="A0A4R4AEH7"/>
<dbReference type="SUPFAM" id="SSF53300">
    <property type="entry name" value="vWA-like"/>
    <property type="match status" value="1"/>
</dbReference>
<keyword evidence="1" id="KW-0732">Signal</keyword>